<dbReference type="Gene3D" id="3.40.50.850">
    <property type="entry name" value="Isochorismatase-like"/>
    <property type="match status" value="1"/>
</dbReference>
<dbReference type="PANTHER" id="PTHR43540:SF6">
    <property type="entry name" value="ISOCHORISMATASE-LIKE DOMAIN-CONTAINING PROTEIN"/>
    <property type="match status" value="1"/>
</dbReference>
<evidence type="ECO:0000259" key="2">
    <source>
        <dbReference type="Pfam" id="PF00857"/>
    </source>
</evidence>
<dbReference type="Pfam" id="PF00857">
    <property type="entry name" value="Isochorismatase"/>
    <property type="match status" value="1"/>
</dbReference>
<dbReference type="PANTHER" id="PTHR43540">
    <property type="entry name" value="PEROXYUREIDOACRYLATE/UREIDOACRYLATE AMIDOHYDROLASE-RELATED"/>
    <property type="match status" value="1"/>
</dbReference>
<dbReference type="InterPro" id="IPR050272">
    <property type="entry name" value="Isochorismatase-like_hydrls"/>
</dbReference>
<dbReference type="InterPro" id="IPR036380">
    <property type="entry name" value="Isochorismatase-like_sf"/>
</dbReference>
<feature type="domain" description="Isochorismatase-like" evidence="2">
    <location>
        <begin position="5"/>
        <end position="179"/>
    </location>
</feature>
<accession>A0A8S5RBU8</accession>
<dbReference type="InterPro" id="IPR000868">
    <property type="entry name" value="Isochorismatase-like_dom"/>
</dbReference>
<organism evidence="3">
    <name type="scientific">virus sp. ctmTa7</name>
    <dbReference type="NCBI Taxonomy" id="2828255"/>
    <lineage>
        <taxon>Viruses</taxon>
    </lineage>
</organism>
<dbReference type="CDD" id="cd00431">
    <property type="entry name" value="cysteine_hydrolases"/>
    <property type="match status" value="1"/>
</dbReference>
<proteinExistence type="predicted"/>
<sequence length="181" mass="20295">MKKRILCVIDVQNDFIDGSLGTPEAQAIIPNVEKKIDEYITNGNPIIFTRDTHFLNYSKTQEGKKLPIHHCIKDTHGWQIGIKTTPGSYEIINKLSVGYYDWKSFLNKFINTYFIDDEDLIIELIGLDTDICVISNAIIIKAAYPETNIVVDASCCAGSTPEKHKAALEVMKSCQIDVIGE</sequence>
<protein>
    <submittedName>
        <fullName evidence="3">Isochorismatase family</fullName>
    </submittedName>
</protein>
<keyword evidence="1" id="KW-0378">Hydrolase</keyword>
<dbReference type="EMBL" id="BK059091">
    <property type="protein sequence ID" value="DAE28619.1"/>
    <property type="molecule type" value="Genomic_DNA"/>
</dbReference>
<name>A0A8S5RBU8_9VIRU</name>
<dbReference type="SUPFAM" id="SSF52499">
    <property type="entry name" value="Isochorismatase-like hydrolases"/>
    <property type="match status" value="1"/>
</dbReference>
<evidence type="ECO:0000256" key="1">
    <source>
        <dbReference type="ARBA" id="ARBA00022801"/>
    </source>
</evidence>
<dbReference type="GO" id="GO:0016787">
    <property type="term" value="F:hydrolase activity"/>
    <property type="evidence" value="ECO:0007669"/>
    <property type="project" value="UniProtKB-KW"/>
</dbReference>
<evidence type="ECO:0000313" key="3">
    <source>
        <dbReference type="EMBL" id="DAE28619.1"/>
    </source>
</evidence>
<reference evidence="3" key="1">
    <citation type="journal article" date="2021" name="Proc. Natl. Acad. Sci. U.S.A.">
        <title>A Catalog of Tens of Thousands of Viruses from Human Metagenomes Reveals Hidden Associations with Chronic Diseases.</title>
        <authorList>
            <person name="Tisza M.J."/>
            <person name="Buck C.B."/>
        </authorList>
    </citation>
    <scope>NUCLEOTIDE SEQUENCE</scope>
    <source>
        <strain evidence="3">CtmTa7</strain>
    </source>
</reference>